<dbReference type="Proteomes" id="UP000250140">
    <property type="component" value="Unassembled WGS sequence"/>
</dbReference>
<comment type="subcellular location">
    <subcellularLocation>
        <location evidence="1">Membrane</location>
        <topology evidence="1">Multi-pass membrane protein</topology>
    </subcellularLocation>
</comment>
<dbReference type="AlphaFoldDB" id="A0A8E2ER26"/>
<keyword evidence="8" id="KW-1185">Reference proteome</keyword>
<evidence type="ECO:0000259" key="6">
    <source>
        <dbReference type="Pfam" id="PF14378"/>
    </source>
</evidence>
<feature type="transmembrane region" description="Helical" evidence="5">
    <location>
        <begin position="292"/>
        <end position="312"/>
    </location>
</feature>
<dbReference type="CDD" id="cd03386">
    <property type="entry name" value="PAP2_Aur1_like"/>
    <property type="match status" value="1"/>
</dbReference>
<reference evidence="7 8" key="1">
    <citation type="journal article" date="2016" name="Nat. Commun.">
        <title>Ectomycorrhizal ecology is imprinted in the genome of the dominant symbiotic fungus Cenococcum geophilum.</title>
        <authorList>
            <consortium name="DOE Joint Genome Institute"/>
            <person name="Peter M."/>
            <person name="Kohler A."/>
            <person name="Ohm R.A."/>
            <person name="Kuo A."/>
            <person name="Krutzmann J."/>
            <person name="Morin E."/>
            <person name="Arend M."/>
            <person name="Barry K.W."/>
            <person name="Binder M."/>
            <person name="Choi C."/>
            <person name="Clum A."/>
            <person name="Copeland A."/>
            <person name="Grisel N."/>
            <person name="Haridas S."/>
            <person name="Kipfer T."/>
            <person name="LaButti K."/>
            <person name="Lindquist E."/>
            <person name="Lipzen A."/>
            <person name="Maire R."/>
            <person name="Meier B."/>
            <person name="Mihaltcheva S."/>
            <person name="Molinier V."/>
            <person name="Murat C."/>
            <person name="Poggeler S."/>
            <person name="Quandt C.A."/>
            <person name="Sperisen C."/>
            <person name="Tritt A."/>
            <person name="Tisserant E."/>
            <person name="Crous P.W."/>
            <person name="Henrissat B."/>
            <person name="Nehls U."/>
            <person name="Egli S."/>
            <person name="Spatafora J.W."/>
            <person name="Grigoriev I.V."/>
            <person name="Martin F.M."/>
        </authorList>
    </citation>
    <scope>NUCLEOTIDE SEQUENCE [LARGE SCALE GENOMIC DNA]</scope>
    <source>
        <strain evidence="7 8">CBS 207.34</strain>
    </source>
</reference>
<accession>A0A8E2ER26</accession>
<feature type="transmembrane region" description="Helical" evidence="5">
    <location>
        <begin position="24"/>
        <end position="44"/>
    </location>
</feature>
<evidence type="ECO:0000256" key="1">
    <source>
        <dbReference type="ARBA" id="ARBA00004141"/>
    </source>
</evidence>
<feature type="transmembrane region" description="Helical" evidence="5">
    <location>
        <begin position="361"/>
        <end position="382"/>
    </location>
</feature>
<evidence type="ECO:0000313" key="8">
    <source>
        <dbReference type="Proteomes" id="UP000250140"/>
    </source>
</evidence>
<proteinExistence type="predicted"/>
<feature type="transmembrane region" description="Helical" evidence="5">
    <location>
        <begin position="123"/>
        <end position="143"/>
    </location>
</feature>
<organism evidence="7 8">
    <name type="scientific">Glonium stellatum</name>
    <dbReference type="NCBI Taxonomy" id="574774"/>
    <lineage>
        <taxon>Eukaryota</taxon>
        <taxon>Fungi</taxon>
        <taxon>Dikarya</taxon>
        <taxon>Ascomycota</taxon>
        <taxon>Pezizomycotina</taxon>
        <taxon>Dothideomycetes</taxon>
        <taxon>Pleosporomycetidae</taxon>
        <taxon>Gloniales</taxon>
        <taxon>Gloniaceae</taxon>
        <taxon>Glonium</taxon>
    </lineage>
</organism>
<dbReference type="InterPro" id="IPR026841">
    <property type="entry name" value="Aur1/Ipt1"/>
</dbReference>
<feature type="transmembrane region" description="Helical" evidence="5">
    <location>
        <begin position="208"/>
        <end position="228"/>
    </location>
</feature>
<gene>
    <name evidence="7" type="ORF">AOQ84DRAFT_153368</name>
</gene>
<dbReference type="PANTHER" id="PTHR31310:SF10">
    <property type="entry name" value="INOSITOLPHOSPHOTRANSFERASE AUR1_IPT1 DOMAIN-CONTAINING PROTEIN"/>
    <property type="match status" value="1"/>
</dbReference>
<evidence type="ECO:0000313" key="7">
    <source>
        <dbReference type="EMBL" id="OCL03316.1"/>
    </source>
</evidence>
<sequence>MAMAMNVTIPVEEPEWNSKPAWKLPGWAEPIIVASILFTAMFMTRRRGFRIFDKSRSRYNSLLDTPESNRSSDELLAYNSNDDDDFDDYLTSAKDPPKQRNCCGTVIQTPNSSRFKNNIHSRILQRFPFLIEMFYWIINYAFYRMTSITSQKIFAKTGIWNVAQSHGIAVLETEQFSWISFLFPVPERDVQQWFMHGHQDFLTVLNKAYALIHIPGTVGFICWYYYVAPSHRTFAVVRRTMTLTNFCAFLTFILFPCMPPRLLPPEFGFLDTVRHDDAQSVWMSGKYVNTLAAMPSMHFGYAFCIGCTLVYHSGLFRRQLEKGEARKAWGWKLWYLLLGVGYPAFILTTIVATANHYYLDAMVATMFAGFSFLSNRVFYVFLPLEDLLLWVVRADKPAPTTGERFRERRGRI</sequence>
<feature type="domain" description="Inositolphosphotransferase Aur1/Ipt1" evidence="6">
    <location>
        <begin position="187"/>
        <end position="313"/>
    </location>
</feature>
<dbReference type="GO" id="GO:0016020">
    <property type="term" value="C:membrane"/>
    <property type="evidence" value="ECO:0007669"/>
    <property type="project" value="UniProtKB-SubCell"/>
</dbReference>
<keyword evidence="3 5" id="KW-1133">Transmembrane helix</keyword>
<dbReference type="Pfam" id="PF14378">
    <property type="entry name" value="PAP2_3"/>
    <property type="match status" value="1"/>
</dbReference>
<dbReference type="PANTHER" id="PTHR31310">
    <property type="match status" value="1"/>
</dbReference>
<name>A0A8E2ER26_9PEZI</name>
<evidence type="ECO:0000256" key="2">
    <source>
        <dbReference type="ARBA" id="ARBA00022692"/>
    </source>
</evidence>
<evidence type="ECO:0000256" key="5">
    <source>
        <dbReference type="SAM" id="Phobius"/>
    </source>
</evidence>
<evidence type="ECO:0000256" key="3">
    <source>
        <dbReference type="ARBA" id="ARBA00022989"/>
    </source>
</evidence>
<dbReference type="OrthoDB" id="2566866at2759"/>
<keyword evidence="2 5" id="KW-0812">Transmembrane</keyword>
<evidence type="ECO:0000256" key="4">
    <source>
        <dbReference type="ARBA" id="ARBA00023136"/>
    </source>
</evidence>
<keyword evidence="4 5" id="KW-0472">Membrane</keyword>
<protein>
    <recommendedName>
        <fullName evidence="6">Inositolphosphotransferase Aur1/Ipt1 domain-containing protein</fullName>
    </recommendedName>
</protein>
<feature type="transmembrane region" description="Helical" evidence="5">
    <location>
        <begin position="333"/>
        <end position="355"/>
    </location>
</feature>
<dbReference type="EMBL" id="KV750766">
    <property type="protein sequence ID" value="OCL03316.1"/>
    <property type="molecule type" value="Genomic_DNA"/>
</dbReference>
<dbReference type="InterPro" id="IPR052185">
    <property type="entry name" value="IPC_Synthase-Related"/>
</dbReference>
<feature type="transmembrane region" description="Helical" evidence="5">
    <location>
        <begin position="240"/>
        <end position="262"/>
    </location>
</feature>